<dbReference type="GO" id="GO:0030494">
    <property type="term" value="P:bacteriochlorophyll biosynthetic process"/>
    <property type="evidence" value="ECO:0007669"/>
    <property type="project" value="InterPro"/>
</dbReference>
<evidence type="ECO:0000313" key="2">
    <source>
        <dbReference type="EMBL" id="ACD90197.1"/>
    </source>
</evidence>
<sequence length="157" mass="18261">MPRYTPEQLAKRNASVWTEIQILLAPVQFVIFLTGIGLNALYASNPASIDFFWISVAILFKTLFFVILFITGMFFEKDLFGKWVFSKEFFWEDVGSSVATFFHFLYFVLAWKGYPDGTLVIWATVAYSSYIINAVQYLVRIWLEKSHERKLKLQAEA</sequence>
<dbReference type="OrthoDB" id="8562352at2"/>
<keyword evidence="1" id="KW-0812">Transmembrane</keyword>
<feature type="transmembrane region" description="Helical" evidence="1">
    <location>
        <begin position="96"/>
        <end position="114"/>
    </location>
</feature>
<dbReference type="STRING" id="290315.Clim_1128"/>
<dbReference type="InterPro" id="IPR009905">
    <property type="entry name" value="BCHF"/>
</dbReference>
<keyword evidence="1" id="KW-0472">Membrane</keyword>
<keyword evidence="1" id="KW-1133">Transmembrane helix</keyword>
<dbReference type="Proteomes" id="UP000008841">
    <property type="component" value="Chromosome"/>
</dbReference>
<protein>
    <submittedName>
        <fullName evidence="2">2-vinyl bacteriochlorophyllide hydratase</fullName>
    </submittedName>
</protein>
<name>B3ECC2_CHLL2</name>
<dbReference type="eggNOG" id="ENOG502ZS4D">
    <property type="taxonomic scope" value="Bacteria"/>
</dbReference>
<evidence type="ECO:0000256" key="1">
    <source>
        <dbReference type="SAM" id="Phobius"/>
    </source>
</evidence>
<dbReference type="NCBIfam" id="TIGR02020">
    <property type="entry name" value="BchF"/>
    <property type="match status" value="1"/>
</dbReference>
<dbReference type="GO" id="GO:0016836">
    <property type="term" value="F:hydro-lyase activity"/>
    <property type="evidence" value="ECO:0007669"/>
    <property type="project" value="InterPro"/>
</dbReference>
<dbReference type="HOGENOM" id="CLU_106299_1_0_10"/>
<accession>B3ECC2</accession>
<dbReference type="EMBL" id="CP001097">
    <property type="protein sequence ID" value="ACD90197.1"/>
    <property type="molecule type" value="Genomic_DNA"/>
</dbReference>
<dbReference type="AlphaFoldDB" id="B3ECC2"/>
<dbReference type="RefSeq" id="WP_012466074.1">
    <property type="nucleotide sequence ID" value="NC_010803.1"/>
</dbReference>
<reference evidence="2 3" key="1">
    <citation type="submission" date="2008-05" db="EMBL/GenBank/DDBJ databases">
        <title>Complete sequence of Chlorobium limicola DSM 245.</title>
        <authorList>
            <consortium name="US DOE Joint Genome Institute"/>
            <person name="Lucas S."/>
            <person name="Copeland A."/>
            <person name="Lapidus A."/>
            <person name="Glavina del Rio T."/>
            <person name="Dalin E."/>
            <person name="Tice H."/>
            <person name="Bruce D."/>
            <person name="Goodwin L."/>
            <person name="Pitluck S."/>
            <person name="Schmutz J."/>
            <person name="Larimer F."/>
            <person name="Land M."/>
            <person name="Hauser L."/>
            <person name="Kyrpides N."/>
            <person name="Ovchinnikova G."/>
            <person name="Zhao F."/>
            <person name="Li T."/>
            <person name="Liu Z."/>
            <person name="Overmann J."/>
            <person name="Bryant D.A."/>
            <person name="Richardson P."/>
        </authorList>
    </citation>
    <scope>NUCLEOTIDE SEQUENCE [LARGE SCALE GENOMIC DNA]</scope>
    <source>
        <strain evidence="3">DSM 245 / NBRC 103803 / 6330</strain>
    </source>
</reference>
<evidence type="ECO:0000313" key="3">
    <source>
        <dbReference type="Proteomes" id="UP000008841"/>
    </source>
</evidence>
<dbReference type="GO" id="GO:0019685">
    <property type="term" value="P:photosynthesis, dark reaction"/>
    <property type="evidence" value="ECO:0007669"/>
    <property type="project" value="InterPro"/>
</dbReference>
<feature type="transmembrane region" description="Helical" evidence="1">
    <location>
        <begin position="20"/>
        <end position="45"/>
    </location>
</feature>
<proteinExistence type="predicted"/>
<feature type="transmembrane region" description="Helical" evidence="1">
    <location>
        <begin position="51"/>
        <end position="75"/>
    </location>
</feature>
<dbReference type="Pfam" id="PF07284">
    <property type="entry name" value="BCHF"/>
    <property type="match status" value="1"/>
</dbReference>
<gene>
    <name evidence="2" type="ordered locus">Clim_1128</name>
</gene>
<feature type="transmembrane region" description="Helical" evidence="1">
    <location>
        <begin position="120"/>
        <end position="143"/>
    </location>
</feature>
<dbReference type="KEGG" id="cli:Clim_1128"/>
<organism evidence="2 3">
    <name type="scientific">Chlorobium limicola (strain DSM 245 / NBRC 103803 / 6330)</name>
    <dbReference type="NCBI Taxonomy" id="290315"/>
    <lineage>
        <taxon>Bacteria</taxon>
        <taxon>Pseudomonadati</taxon>
        <taxon>Chlorobiota</taxon>
        <taxon>Chlorobiia</taxon>
        <taxon>Chlorobiales</taxon>
        <taxon>Chlorobiaceae</taxon>
        <taxon>Chlorobium/Pelodictyon group</taxon>
        <taxon>Chlorobium</taxon>
    </lineage>
</organism>